<evidence type="ECO:0000256" key="1">
    <source>
        <dbReference type="SAM" id="MobiDB-lite"/>
    </source>
</evidence>
<feature type="region of interest" description="Disordered" evidence="1">
    <location>
        <begin position="33"/>
        <end position="101"/>
    </location>
</feature>
<gene>
    <name evidence="2" type="ORF">KGM_200822</name>
</gene>
<sequence length="158" mass="17147">MYRTRRAGGGLVRRGAVLNWPISRIGSQRLAVRRRSRSCSRTRKRGREARRAARAPGGPAPPALGRRTAVGRAQEAPLRRASHPDEVRAARLGGRAGVGPVRGAGAHVRGLIARARPSARYRYRTAYGQKDKELRGEASGFRGPPQLLGRLNNVTTAS</sequence>
<dbReference type="EMBL" id="AGBW02011376">
    <property type="protein sequence ID" value="OWR46763.1"/>
    <property type="molecule type" value="Genomic_DNA"/>
</dbReference>
<keyword evidence="3" id="KW-1185">Reference proteome</keyword>
<dbReference type="KEGG" id="dpl:KGM_200822"/>
<evidence type="ECO:0000313" key="2">
    <source>
        <dbReference type="EMBL" id="OWR46763.1"/>
    </source>
</evidence>
<dbReference type="InParanoid" id="A0A212EZ44"/>
<comment type="caution">
    <text evidence="2">The sequence shown here is derived from an EMBL/GenBank/DDBJ whole genome shotgun (WGS) entry which is preliminary data.</text>
</comment>
<evidence type="ECO:0000313" key="3">
    <source>
        <dbReference type="Proteomes" id="UP000007151"/>
    </source>
</evidence>
<accession>A0A212EZ44</accession>
<protein>
    <submittedName>
        <fullName evidence="2">Uncharacterized protein</fullName>
    </submittedName>
</protein>
<reference evidence="2 3" key="1">
    <citation type="journal article" date="2011" name="Cell">
        <title>The monarch butterfly genome yields insights into long-distance migration.</title>
        <authorList>
            <person name="Zhan S."/>
            <person name="Merlin C."/>
            <person name="Boore J.L."/>
            <person name="Reppert S.M."/>
        </authorList>
    </citation>
    <scope>NUCLEOTIDE SEQUENCE [LARGE SCALE GENOMIC DNA]</scope>
    <source>
        <strain evidence="2">F-2</strain>
    </source>
</reference>
<feature type="compositionally biased region" description="Basic residues" evidence="1">
    <location>
        <begin position="33"/>
        <end position="48"/>
    </location>
</feature>
<feature type="region of interest" description="Disordered" evidence="1">
    <location>
        <begin position="134"/>
        <end position="158"/>
    </location>
</feature>
<dbReference type="Proteomes" id="UP000007151">
    <property type="component" value="Unassembled WGS sequence"/>
</dbReference>
<name>A0A212EZ44_DANPL</name>
<dbReference type="AlphaFoldDB" id="A0A212EZ44"/>
<organism evidence="2 3">
    <name type="scientific">Danaus plexippus plexippus</name>
    <dbReference type="NCBI Taxonomy" id="278856"/>
    <lineage>
        <taxon>Eukaryota</taxon>
        <taxon>Metazoa</taxon>
        <taxon>Ecdysozoa</taxon>
        <taxon>Arthropoda</taxon>
        <taxon>Hexapoda</taxon>
        <taxon>Insecta</taxon>
        <taxon>Pterygota</taxon>
        <taxon>Neoptera</taxon>
        <taxon>Endopterygota</taxon>
        <taxon>Lepidoptera</taxon>
        <taxon>Glossata</taxon>
        <taxon>Ditrysia</taxon>
        <taxon>Papilionoidea</taxon>
        <taxon>Nymphalidae</taxon>
        <taxon>Danainae</taxon>
        <taxon>Danaini</taxon>
        <taxon>Danaina</taxon>
        <taxon>Danaus</taxon>
        <taxon>Danaus</taxon>
    </lineage>
</organism>
<proteinExistence type="predicted"/>